<name>A0A511B391_9PROT</name>
<keyword evidence="2" id="KW-1134">Transmembrane beta strand</keyword>
<keyword evidence="2" id="KW-0472">Membrane</keyword>
<proteinExistence type="inferred from homology"/>
<dbReference type="PANTHER" id="PTHR30203:SF33">
    <property type="entry name" value="BLR4455 PROTEIN"/>
    <property type="match status" value="1"/>
</dbReference>
<feature type="coiled-coil region" evidence="3">
    <location>
        <begin position="75"/>
        <end position="109"/>
    </location>
</feature>
<dbReference type="Gene3D" id="2.20.200.10">
    <property type="entry name" value="Outer membrane efflux proteins (OEP)"/>
    <property type="match status" value="1"/>
</dbReference>
<dbReference type="PROSITE" id="PS51257">
    <property type="entry name" value="PROKAR_LIPOPROTEIN"/>
    <property type="match status" value="1"/>
</dbReference>
<gene>
    <name evidence="4" type="ORF">GWA01_20220</name>
</gene>
<accession>A0A511B391</accession>
<evidence type="ECO:0000256" key="2">
    <source>
        <dbReference type="RuleBase" id="RU362097"/>
    </source>
</evidence>
<reference evidence="4 5" key="1">
    <citation type="submission" date="2019-07" db="EMBL/GenBank/DDBJ databases">
        <title>Whole genome shotgun sequence of Gluconobacter wancherniae NBRC 103581.</title>
        <authorList>
            <person name="Hosoyama A."/>
            <person name="Uohara A."/>
            <person name="Ohji S."/>
            <person name="Ichikawa N."/>
        </authorList>
    </citation>
    <scope>NUCLEOTIDE SEQUENCE [LARGE SCALE GENOMIC DNA]</scope>
    <source>
        <strain evidence="4 5">NBRC 103581</strain>
    </source>
</reference>
<keyword evidence="2" id="KW-0449">Lipoprotein</keyword>
<dbReference type="NCBIfam" id="TIGR01845">
    <property type="entry name" value="outer_NodT"/>
    <property type="match status" value="1"/>
</dbReference>
<dbReference type="GO" id="GO:0015562">
    <property type="term" value="F:efflux transmembrane transporter activity"/>
    <property type="evidence" value="ECO:0007669"/>
    <property type="project" value="InterPro"/>
</dbReference>
<keyword evidence="2" id="KW-0812">Transmembrane</keyword>
<dbReference type="RefSeq" id="WP_146797239.1">
    <property type="nucleotide sequence ID" value="NZ_BARC01000006.1"/>
</dbReference>
<sequence>MTALRNTSLRTLLLGAAALPFLSGCMVGPNYHRPQAIISPQFKEAPPPPGWQKARPDVAAMPKGDWWKIFNDPFLNGLEEQVATSNQSLKEYEAQYRKSRAMIDSVRAQLFPTLSGKFDFARNAQGGSAQNSTNGFTYSTSHSYTSNTWTTGPSVSWTVDVWGMIRRQIQEQVTSAQASAAIVANMRLSYQSELATDYFSLLYQDSLIDLYARNVNLYQRNLKILQNQLDAGVADPTSVLQARYLLQSTQASLANAHIARAQYEHAIAVLTGRPPSALTIPATKLPVSLPPAPVAVPSMLLERRPDVAQAERNMASYNAEIGYEIGAFYPQFTLDASYGYSGNPLSQLIQAATRTWSLGAGASETIFNGGARSAAVREAEADYDNAVATYRQTVLSAMQDTEDQMSNLRYLEDQLALQNAAVQSADQAVTVSMNEYLAGTAIYTTVITAQQNALQYEQNQLSIREQRLVAEVKLIADLGGGWNSSELPTKASLQTDNPLLPSFIQKDKN</sequence>
<evidence type="ECO:0008006" key="6">
    <source>
        <dbReference type="Google" id="ProtNLM"/>
    </source>
</evidence>
<dbReference type="AlphaFoldDB" id="A0A511B391"/>
<organism evidence="4 5">
    <name type="scientific">Gluconobacter wancherniae NBRC 103581</name>
    <dbReference type="NCBI Taxonomy" id="656744"/>
    <lineage>
        <taxon>Bacteria</taxon>
        <taxon>Pseudomonadati</taxon>
        <taxon>Pseudomonadota</taxon>
        <taxon>Alphaproteobacteria</taxon>
        <taxon>Acetobacterales</taxon>
        <taxon>Acetobacteraceae</taxon>
        <taxon>Gluconobacter</taxon>
    </lineage>
</organism>
<dbReference type="SUPFAM" id="SSF56954">
    <property type="entry name" value="Outer membrane efflux proteins (OEP)"/>
    <property type="match status" value="1"/>
</dbReference>
<dbReference type="GO" id="GO:0005886">
    <property type="term" value="C:plasma membrane"/>
    <property type="evidence" value="ECO:0007669"/>
    <property type="project" value="UniProtKB-SubCell"/>
</dbReference>
<evidence type="ECO:0000313" key="5">
    <source>
        <dbReference type="Proteomes" id="UP000321230"/>
    </source>
</evidence>
<evidence type="ECO:0000256" key="3">
    <source>
        <dbReference type="SAM" id="Coils"/>
    </source>
</evidence>
<keyword evidence="2" id="KW-0564">Palmitate</keyword>
<dbReference type="Proteomes" id="UP000321230">
    <property type="component" value="Unassembled WGS sequence"/>
</dbReference>
<dbReference type="Gene3D" id="1.20.1600.10">
    <property type="entry name" value="Outer membrane efflux proteins (OEP)"/>
    <property type="match status" value="1"/>
</dbReference>
<keyword evidence="3" id="KW-0175">Coiled coil</keyword>
<protein>
    <recommendedName>
        <fullName evidence="6">Outer membrane efflux lipoprotein</fullName>
    </recommendedName>
</protein>
<dbReference type="EMBL" id="BJUZ01000002">
    <property type="protein sequence ID" value="GEK94252.1"/>
    <property type="molecule type" value="Genomic_DNA"/>
</dbReference>
<keyword evidence="5" id="KW-1185">Reference proteome</keyword>
<comment type="caution">
    <text evidence="4">The sequence shown here is derived from an EMBL/GenBank/DDBJ whole genome shotgun (WGS) entry which is preliminary data.</text>
</comment>
<comment type="similarity">
    <text evidence="1 2">Belongs to the outer membrane factor (OMF) (TC 1.B.17) family.</text>
</comment>
<dbReference type="InterPro" id="IPR003423">
    <property type="entry name" value="OMP_efflux"/>
</dbReference>
<dbReference type="Pfam" id="PF02321">
    <property type="entry name" value="OEP"/>
    <property type="match status" value="2"/>
</dbReference>
<dbReference type="OrthoDB" id="9783100at2"/>
<evidence type="ECO:0000256" key="1">
    <source>
        <dbReference type="ARBA" id="ARBA00007613"/>
    </source>
</evidence>
<dbReference type="PANTHER" id="PTHR30203">
    <property type="entry name" value="OUTER MEMBRANE CATION EFFLUX PROTEIN"/>
    <property type="match status" value="1"/>
</dbReference>
<evidence type="ECO:0000313" key="4">
    <source>
        <dbReference type="EMBL" id="GEK94252.1"/>
    </source>
</evidence>
<comment type="subcellular location">
    <subcellularLocation>
        <location evidence="2">Cell membrane</location>
        <topology evidence="2">Lipid-anchor</topology>
    </subcellularLocation>
</comment>
<dbReference type="InterPro" id="IPR010131">
    <property type="entry name" value="MdtP/NodT-like"/>
</dbReference>